<name>A0A3B0UNK6_9ZZZZ</name>
<sequence length="156" mass="17094">MWTLNINGWKQLEIKHLVFDYNGTLSVDGKLLPGIAEKIILLAEQFTLHVVTADTFGRAAQELENLPCTLTILPKENQAEAKREYVRKLGSEQTAALGNGRNDRLMLAEAALGIVLLQTEGAAADTLKNADVVCKQATDALDLFLHPKRLTATLRG</sequence>
<dbReference type="Gene3D" id="3.40.50.1000">
    <property type="entry name" value="HAD superfamily/HAD-like"/>
    <property type="match status" value="1"/>
</dbReference>
<dbReference type="InterPro" id="IPR036412">
    <property type="entry name" value="HAD-like_sf"/>
</dbReference>
<dbReference type="EMBL" id="UOET01000184">
    <property type="protein sequence ID" value="VAW28012.1"/>
    <property type="molecule type" value="Genomic_DNA"/>
</dbReference>
<evidence type="ECO:0008006" key="2">
    <source>
        <dbReference type="Google" id="ProtNLM"/>
    </source>
</evidence>
<protein>
    <recommendedName>
        <fullName evidence="2">HAD family hydrolase, a</fullName>
    </recommendedName>
</protein>
<accession>A0A3B0UNK6</accession>
<dbReference type="AlphaFoldDB" id="A0A3B0UNK6"/>
<proteinExistence type="predicted"/>
<reference evidence="1" key="1">
    <citation type="submission" date="2018-06" db="EMBL/GenBank/DDBJ databases">
        <authorList>
            <person name="Zhirakovskaya E."/>
        </authorList>
    </citation>
    <scope>NUCLEOTIDE SEQUENCE</scope>
</reference>
<dbReference type="InterPro" id="IPR023214">
    <property type="entry name" value="HAD_sf"/>
</dbReference>
<evidence type="ECO:0000313" key="1">
    <source>
        <dbReference type="EMBL" id="VAW28012.1"/>
    </source>
</evidence>
<gene>
    <name evidence="1" type="ORF">MNBD_BACTEROID07-385</name>
</gene>
<organism evidence="1">
    <name type="scientific">hydrothermal vent metagenome</name>
    <dbReference type="NCBI Taxonomy" id="652676"/>
    <lineage>
        <taxon>unclassified sequences</taxon>
        <taxon>metagenomes</taxon>
        <taxon>ecological metagenomes</taxon>
    </lineage>
</organism>
<dbReference type="SUPFAM" id="SSF56784">
    <property type="entry name" value="HAD-like"/>
    <property type="match status" value="1"/>
</dbReference>